<dbReference type="PANTHER" id="PTHR23419:SF8">
    <property type="entry name" value="FI09726P"/>
    <property type="match status" value="1"/>
</dbReference>
<proteinExistence type="inferred from homology"/>
<dbReference type="SUPFAM" id="SSF54913">
    <property type="entry name" value="GlnB-like"/>
    <property type="match status" value="1"/>
</dbReference>
<sequence length="103" mass="11686">MIAQTTVNDEEKAYEMAQGAVEARLAAAADVEARMTLFHWHKNALRHERGYRVSFTTTTERVAALEDWVHERHPHGTPQWIVLPAAGTSQQYLAWAVKETTAR</sequence>
<protein>
    <submittedName>
        <fullName evidence="2">Divalent-cation tolerance protein CutA</fullName>
    </submittedName>
</protein>
<evidence type="ECO:0000256" key="1">
    <source>
        <dbReference type="ARBA" id="ARBA00010169"/>
    </source>
</evidence>
<dbReference type="Pfam" id="PF03091">
    <property type="entry name" value="CutA1"/>
    <property type="match status" value="1"/>
</dbReference>
<dbReference type="EMBL" id="MQUR01000047">
    <property type="protein sequence ID" value="OLZ63731.1"/>
    <property type="molecule type" value="Genomic_DNA"/>
</dbReference>
<dbReference type="InterPro" id="IPR004323">
    <property type="entry name" value="Ion_tolerance_CutA"/>
</dbReference>
<dbReference type="PANTHER" id="PTHR23419">
    <property type="entry name" value="DIVALENT CATION TOLERANCE CUTA-RELATED"/>
    <property type="match status" value="1"/>
</dbReference>
<organism evidence="2 3">
    <name type="scientific">Streptomyces amritsarensis</name>
    <dbReference type="NCBI Taxonomy" id="681158"/>
    <lineage>
        <taxon>Bacteria</taxon>
        <taxon>Bacillati</taxon>
        <taxon>Actinomycetota</taxon>
        <taxon>Actinomycetes</taxon>
        <taxon>Kitasatosporales</taxon>
        <taxon>Streptomycetaceae</taxon>
        <taxon>Streptomyces</taxon>
    </lineage>
</organism>
<evidence type="ECO:0000313" key="2">
    <source>
        <dbReference type="EMBL" id="OLZ63731.1"/>
    </source>
</evidence>
<accession>A0ABX3G292</accession>
<comment type="caution">
    <text evidence="2">The sequence shown here is derived from an EMBL/GenBank/DDBJ whole genome shotgun (WGS) entry which is preliminary data.</text>
</comment>
<keyword evidence="3" id="KW-1185">Reference proteome</keyword>
<dbReference type="Proteomes" id="UP000187151">
    <property type="component" value="Unassembled WGS sequence"/>
</dbReference>
<name>A0ABX3G292_9ACTN</name>
<dbReference type="Gene3D" id="3.30.70.120">
    <property type="match status" value="1"/>
</dbReference>
<reference evidence="2 3" key="1">
    <citation type="submission" date="2016-01" db="EMBL/GenBank/DDBJ databases">
        <title>Streptomyces amritsarensis strain MTCC 11845 genome sequencing and assembly.</title>
        <authorList>
            <person name="Sharma D."/>
            <person name="Nair G.R."/>
            <person name="Kaur G."/>
            <person name="Manhas R.K."/>
            <person name="Mayilraj S."/>
        </authorList>
    </citation>
    <scope>NUCLEOTIDE SEQUENCE [LARGE SCALE GENOMIC DNA]</scope>
    <source>
        <strain evidence="2 3">MTCC 11845</strain>
    </source>
</reference>
<gene>
    <name evidence="2" type="ORF">AVW11_20180</name>
</gene>
<comment type="similarity">
    <text evidence="1">Belongs to the CutA family.</text>
</comment>
<evidence type="ECO:0000313" key="3">
    <source>
        <dbReference type="Proteomes" id="UP000187151"/>
    </source>
</evidence>
<dbReference type="InterPro" id="IPR015867">
    <property type="entry name" value="N-reg_PII/ATP_PRibTrfase_C"/>
</dbReference>
<dbReference type="InterPro" id="IPR011322">
    <property type="entry name" value="N-reg_PII-like_a/b"/>
</dbReference>